<evidence type="ECO:0000313" key="2">
    <source>
        <dbReference type="EMBL" id="PXV63818.1"/>
    </source>
</evidence>
<dbReference type="PROSITE" id="PS51257">
    <property type="entry name" value="PROKAR_LIPOPROTEIN"/>
    <property type="match status" value="1"/>
</dbReference>
<evidence type="ECO:0000259" key="1">
    <source>
        <dbReference type="Pfam" id="PF14300"/>
    </source>
</evidence>
<reference evidence="2 3" key="1">
    <citation type="submission" date="2018-03" db="EMBL/GenBank/DDBJ databases">
        <title>Genomic Encyclopedia of Archaeal and Bacterial Type Strains, Phase II (KMG-II): from individual species to whole genera.</title>
        <authorList>
            <person name="Goeker M."/>
        </authorList>
    </citation>
    <scope>NUCLEOTIDE SEQUENCE [LARGE SCALE GENOMIC DNA]</scope>
    <source>
        <strain evidence="2 3">DSM 100214</strain>
    </source>
</reference>
<dbReference type="AlphaFoldDB" id="A0A2V3PN96"/>
<dbReference type="InterPro" id="IPR025402">
    <property type="entry name" value="DMP19_C"/>
</dbReference>
<proteinExistence type="predicted"/>
<organism evidence="2 3">
    <name type="scientific">Dysgonomonas alginatilytica</name>
    <dbReference type="NCBI Taxonomy" id="1605892"/>
    <lineage>
        <taxon>Bacteria</taxon>
        <taxon>Pseudomonadati</taxon>
        <taxon>Bacteroidota</taxon>
        <taxon>Bacteroidia</taxon>
        <taxon>Bacteroidales</taxon>
        <taxon>Dysgonomonadaceae</taxon>
        <taxon>Dysgonomonas</taxon>
    </lineage>
</organism>
<dbReference type="Gene3D" id="1.20.1420.60">
    <property type="match status" value="1"/>
</dbReference>
<protein>
    <submittedName>
        <fullName evidence="2">Uncharacterized protein DUF4375</fullName>
    </submittedName>
</protein>
<sequence length="208" mass="24166">MKTLPSKLSIILLLLVTLLGCKQKNENNITDKQIEESVRAFENRTIYKKLTKEIIDSANDNELEMIVYDNICSRFNSDYSNDYEVVKGLSKGQQAIYSIWWVEAEVNNGGFNQFYFNSSGKFAEMAIDGFKVIGANKFADLMIEANKIYNENKEILEGFDDGTVESFSKSYEDNPLDNMDQKFYEIYNEENLSELRITYIRKNYTEFI</sequence>
<keyword evidence="3" id="KW-1185">Reference proteome</keyword>
<dbReference type="Pfam" id="PF14300">
    <property type="entry name" value="DMP19"/>
    <property type="match status" value="1"/>
</dbReference>
<dbReference type="EMBL" id="QICL01000012">
    <property type="protein sequence ID" value="PXV63818.1"/>
    <property type="molecule type" value="Genomic_DNA"/>
</dbReference>
<gene>
    <name evidence="2" type="ORF">CLV62_11267</name>
</gene>
<dbReference type="Proteomes" id="UP000247973">
    <property type="component" value="Unassembled WGS sequence"/>
</dbReference>
<dbReference type="RefSeq" id="WP_221409239.1">
    <property type="nucleotide sequence ID" value="NZ_QICL01000012.1"/>
</dbReference>
<feature type="domain" description="DNA mimic protein DMP19 C-terminal" evidence="1">
    <location>
        <begin position="88"/>
        <end position="203"/>
    </location>
</feature>
<accession>A0A2V3PN96</accession>
<comment type="caution">
    <text evidence="2">The sequence shown here is derived from an EMBL/GenBank/DDBJ whole genome shotgun (WGS) entry which is preliminary data.</text>
</comment>
<evidence type="ECO:0000313" key="3">
    <source>
        <dbReference type="Proteomes" id="UP000247973"/>
    </source>
</evidence>
<name>A0A2V3PN96_9BACT</name>